<dbReference type="Pfam" id="PF13975">
    <property type="entry name" value="gag-asp_proteas"/>
    <property type="match status" value="1"/>
</dbReference>
<dbReference type="GO" id="GO:0006508">
    <property type="term" value="P:proteolysis"/>
    <property type="evidence" value="ECO:0007669"/>
    <property type="project" value="InterPro"/>
</dbReference>
<evidence type="ECO:0000313" key="13">
    <source>
        <dbReference type="EMBL" id="GBM66926.1"/>
    </source>
</evidence>
<keyword evidence="14" id="KW-1185">Reference proteome</keyword>
<dbReference type="PANTHER" id="PTHR37984">
    <property type="entry name" value="PROTEIN CBG26694"/>
    <property type="match status" value="1"/>
</dbReference>
<dbReference type="Proteomes" id="UP000499080">
    <property type="component" value="Unassembled WGS sequence"/>
</dbReference>
<dbReference type="PROSITE" id="PS50994">
    <property type="entry name" value="INTEGRASE"/>
    <property type="match status" value="1"/>
</dbReference>
<dbReference type="InterPro" id="IPR021109">
    <property type="entry name" value="Peptidase_aspartic_dom_sf"/>
</dbReference>
<dbReference type="Pfam" id="PF22938">
    <property type="entry name" value="Integrase_p58_C"/>
    <property type="match status" value="1"/>
</dbReference>
<dbReference type="Pfam" id="PF00665">
    <property type="entry name" value="rve"/>
    <property type="match status" value="1"/>
</dbReference>
<dbReference type="EMBL" id="BGPR01002053">
    <property type="protein sequence ID" value="GBM66926.1"/>
    <property type="molecule type" value="Genomic_DNA"/>
</dbReference>
<organism evidence="13 14">
    <name type="scientific">Araneus ventricosus</name>
    <name type="common">Orbweaver spider</name>
    <name type="synonym">Epeira ventricosa</name>
    <dbReference type="NCBI Taxonomy" id="182803"/>
    <lineage>
        <taxon>Eukaryota</taxon>
        <taxon>Metazoa</taxon>
        <taxon>Ecdysozoa</taxon>
        <taxon>Arthropoda</taxon>
        <taxon>Chelicerata</taxon>
        <taxon>Arachnida</taxon>
        <taxon>Araneae</taxon>
        <taxon>Araneomorphae</taxon>
        <taxon>Entelegynae</taxon>
        <taxon>Araneoidea</taxon>
        <taxon>Araneidae</taxon>
        <taxon>Araneus</taxon>
    </lineage>
</organism>
<feature type="domain" description="Integrase catalytic" evidence="12">
    <location>
        <begin position="927"/>
        <end position="1086"/>
    </location>
</feature>
<keyword evidence="3" id="KW-0548">Nucleotidyltransferase</keyword>
<evidence type="ECO:0000256" key="9">
    <source>
        <dbReference type="ARBA" id="ARBA00022908"/>
    </source>
</evidence>
<sequence>MTIENALEARFGDSHLTQFYRTELKTRRQKPGESLQVLAADVERLMSLAYAECPQDVRDSLAAQYFVDAIRDEDTQHATRLMDAKDLKSALAYSMKYEAAKTVSKTSRNVRSIEVEDGSRTEGVPDNFSQPGKLMYGHLTGRRLPFLNKAPEEGLKVSTLCEGRNGLYLEGSICGIPCLMLVDTGANVTFVRTDLAQKLKGNFIYTAPNISLKTATGEKAEIHGKLDAAIECGSRKFQHKICVADIADPCILGLDFLQKFNFMVDLEKNEIRTGEEEIPLFSASAEDSKLCSVLAKEKTIIPARSECLIQGVPEASGKFRYAIMDFPSQVSQKGVLVAATLVDLKKEAIPVRVLNLDHKPKTIDKGAVISTCEPVVDIVARPQEFSESLRLPSILENLEGLNEEQRTAVKELLQEFQNLFSTSDSDVCRFNMTQHRINTGNHPPIKQYPRRLPLAKKEEAERLVKEMVGNGIIEESSGPWASPIVLVKKKDGSTRFCVDYRKLNEITIKDSYPLPRIDDTLDALNGSQWFSTLDLKSGYWQVEIQPEDKEKTAFTTGQGLWQFKRLQKANLKLSPKKCRFFRKEVSYLGHIISEDGVKTDPEKTKAVVDWPRPETVHDLRSFLGLCTYYLRFVRNFSAIARPLHKLTEARSNFNWTEECEKSFNSLKQALITSPVLTYPRTDKEFILDTDASDEGIGAVLSQKIGNEECVIVYFSKSLGKPERNYCVTRKELLAIVKSIEHFHHYLYGRKFLLRTDHASLRWLLNFREPEGQIALWIQRLQEYDFEIQHRKGTSHGNADALSRRPCKESYKHCTNAEKKFGMETDISVKVLTTEDAWSSSEWESDDGSSCRWQLILPKSRIQEVLRETHDSASGGHFGVMKTLSKTRERFYWDRLRADVEKWCRECHACGARKGPKTRTKGRLQRYNVGAPFERMALDILGPLPVTTKGNRYVLVLMDYFTKWPEAIPIPDQEASTVAEELVRAWISWYGVPMILHSDQGTDFNSALFTELCKLLGILKTRTTALHPESYGMVERFNRTILNHLSLFVSKKQTDWDTHLPLFLLAYRSADHEATGCTPADMLFGRTLRLPCDILFGRLSDTPSSPYEYLNNLEARLESVHAFARERIKLASERMKTRYDSGATGHHFKEGDQVWMYNPKRRRGLSPKLQQNWEGPYTIVKKLNDVIYRVQRSPNAKPKIIHINRLTPYRATDHSSV</sequence>
<dbReference type="InterPro" id="IPR050951">
    <property type="entry name" value="Retrovirus_Pol_polyprotein"/>
</dbReference>
<evidence type="ECO:0000256" key="6">
    <source>
        <dbReference type="ARBA" id="ARBA00022801"/>
    </source>
</evidence>
<evidence type="ECO:0000256" key="3">
    <source>
        <dbReference type="ARBA" id="ARBA00022695"/>
    </source>
</evidence>
<proteinExistence type="predicted"/>
<gene>
    <name evidence="13" type="primary">TY3B-I_1254</name>
    <name evidence="13" type="ORF">AVEN_211281_1</name>
</gene>
<dbReference type="FunFam" id="3.10.20.370:FF:000001">
    <property type="entry name" value="Retrovirus-related Pol polyprotein from transposon 17.6-like protein"/>
    <property type="match status" value="1"/>
</dbReference>
<reference evidence="13 14" key="1">
    <citation type="journal article" date="2019" name="Sci. Rep.">
        <title>Orb-weaving spider Araneus ventricosus genome elucidates the spidroin gene catalogue.</title>
        <authorList>
            <person name="Kono N."/>
            <person name="Nakamura H."/>
            <person name="Ohtoshi R."/>
            <person name="Moran D.A.P."/>
            <person name="Shinohara A."/>
            <person name="Yoshida Y."/>
            <person name="Fujiwara M."/>
            <person name="Mori M."/>
            <person name="Tomita M."/>
            <person name="Arakawa K."/>
        </authorList>
    </citation>
    <scope>NUCLEOTIDE SEQUENCE [LARGE SCALE GENOMIC DNA]</scope>
</reference>
<dbReference type="InterPro" id="IPR043502">
    <property type="entry name" value="DNA/RNA_pol_sf"/>
</dbReference>
<keyword evidence="10" id="KW-0695">RNA-directed DNA polymerase</keyword>
<dbReference type="InterPro" id="IPR012337">
    <property type="entry name" value="RNaseH-like_sf"/>
</dbReference>
<dbReference type="Gene3D" id="3.30.420.10">
    <property type="entry name" value="Ribonuclease H-like superfamily/Ribonuclease H"/>
    <property type="match status" value="1"/>
</dbReference>
<dbReference type="Gene3D" id="3.10.10.10">
    <property type="entry name" value="HIV Type 1 Reverse Transcriptase, subunit A, domain 1"/>
    <property type="match status" value="1"/>
</dbReference>
<dbReference type="EC" id="2.7.7.49" evidence="1"/>
<dbReference type="GO" id="GO:0003723">
    <property type="term" value="F:RNA binding"/>
    <property type="evidence" value="ECO:0007669"/>
    <property type="project" value="UniProtKB-KW"/>
</dbReference>
<dbReference type="FunFam" id="3.10.10.10:FF:000002">
    <property type="entry name" value="Retrovirus-related Pol polyprotein from transposon 17.6-like protein"/>
    <property type="match status" value="1"/>
</dbReference>
<dbReference type="OrthoDB" id="4369127at2759"/>
<name>A0A4Y2HNG6_ARAVE</name>
<accession>A0A4Y2HNG6</accession>
<evidence type="ECO:0000256" key="1">
    <source>
        <dbReference type="ARBA" id="ARBA00012493"/>
    </source>
</evidence>
<dbReference type="InterPro" id="IPR001584">
    <property type="entry name" value="Integrase_cat-core"/>
</dbReference>
<evidence type="ECO:0000256" key="7">
    <source>
        <dbReference type="ARBA" id="ARBA00022842"/>
    </source>
</evidence>
<evidence type="ECO:0000256" key="2">
    <source>
        <dbReference type="ARBA" id="ARBA00022679"/>
    </source>
</evidence>
<dbReference type="Gene3D" id="1.10.340.70">
    <property type="match status" value="1"/>
</dbReference>
<dbReference type="Gene3D" id="3.10.20.370">
    <property type="match status" value="1"/>
</dbReference>
<dbReference type="GO" id="GO:0015074">
    <property type="term" value="P:DNA integration"/>
    <property type="evidence" value="ECO:0007669"/>
    <property type="project" value="UniProtKB-KW"/>
</dbReference>
<dbReference type="AlphaFoldDB" id="A0A4Y2HNG6"/>
<dbReference type="Pfam" id="PF17921">
    <property type="entry name" value="Integrase_H2C2"/>
    <property type="match status" value="1"/>
</dbReference>
<dbReference type="InterPro" id="IPR043128">
    <property type="entry name" value="Rev_trsase/Diguanyl_cyclase"/>
</dbReference>
<protein>
    <recommendedName>
        <fullName evidence="1">RNA-directed DNA polymerase</fullName>
        <ecNumber evidence="1">2.7.7.49</ecNumber>
    </recommendedName>
</protein>
<keyword evidence="11" id="KW-0511">Multifunctional enzyme</keyword>
<dbReference type="SUPFAM" id="SSF50630">
    <property type="entry name" value="Acid proteases"/>
    <property type="match status" value="1"/>
</dbReference>
<evidence type="ECO:0000256" key="11">
    <source>
        <dbReference type="ARBA" id="ARBA00023268"/>
    </source>
</evidence>
<keyword evidence="5" id="KW-0255">Endonuclease</keyword>
<dbReference type="Pfam" id="PF17919">
    <property type="entry name" value="RT_RNaseH_2"/>
    <property type="match status" value="1"/>
</dbReference>
<dbReference type="CDD" id="cd01647">
    <property type="entry name" value="RT_LTR"/>
    <property type="match status" value="1"/>
</dbReference>
<keyword evidence="6" id="KW-0378">Hydrolase</keyword>
<evidence type="ECO:0000256" key="8">
    <source>
        <dbReference type="ARBA" id="ARBA00022884"/>
    </source>
</evidence>
<dbReference type="CDD" id="cd09274">
    <property type="entry name" value="RNase_HI_RT_Ty3"/>
    <property type="match status" value="1"/>
</dbReference>
<dbReference type="InterPro" id="IPR001969">
    <property type="entry name" value="Aspartic_peptidase_AS"/>
</dbReference>
<dbReference type="GO" id="GO:0042575">
    <property type="term" value="C:DNA polymerase complex"/>
    <property type="evidence" value="ECO:0007669"/>
    <property type="project" value="UniProtKB-ARBA"/>
</dbReference>
<dbReference type="SUPFAM" id="SSF53098">
    <property type="entry name" value="Ribonuclease H-like"/>
    <property type="match status" value="1"/>
</dbReference>
<dbReference type="InterPro" id="IPR036397">
    <property type="entry name" value="RNaseH_sf"/>
</dbReference>
<keyword evidence="7" id="KW-0460">Magnesium</keyword>
<dbReference type="InterPro" id="IPR041577">
    <property type="entry name" value="RT_RNaseH_2"/>
</dbReference>
<dbReference type="InterPro" id="IPR000477">
    <property type="entry name" value="RT_dom"/>
</dbReference>
<dbReference type="Gene3D" id="2.40.70.10">
    <property type="entry name" value="Acid Proteases"/>
    <property type="match status" value="1"/>
</dbReference>
<comment type="caution">
    <text evidence="13">The sequence shown here is derived from an EMBL/GenBank/DDBJ whole genome shotgun (WGS) entry which is preliminary data.</text>
</comment>
<keyword evidence="4" id="KW-0540">Nuclease</keyword>
<dbReference type="FunFam" id="3.30.70.270:FF:000020">
    <property type="entry name" value="Transposon Tf2-6 polyprotein-like Protein"/>
    <property type="match status" value="1"/>
</dbReference>
<dbReference type="FunFam" id="1.10.340.70:FF:000001">
    <property type="entry name" value="Retrovirus-related Pol polyprotein from transposon gypsy-like Protein"/>
    <property type="match status" value="1"/>
</dbReference>
<keyword evidence="2" id="KW-0808">Transferase</keyword>
<keyword evidence="8" id="KW-0694">RNA-binding</keyword>
<keyword evidence="9" id="KW-0229">DNA integration</keyword>
<evidence type="ECO:0000256" key="10">
    <source>
        <dbReference type="ARBA" id="ARBA00022918"/>
    </source>
</evidence>
<dbReference type="SUPFAM" id="SSF56672">
    <property type="entry name" value="DNA/RNA polymerases"/>
    <property type="match status" value="1"/>
</dbReference>
<dbReference type="Pfam" id="PF00078">
    <property type="entry name" value="RVT_1"/>
    <property type="match status" value="1"/>
</dbReference>
<evidence type="ECO:0000259" key="12">
    <source>
        <dbReference type="PROSITE" id="PS50994"/>
    </source>
</evidence>
<evidence type="ECO:0000256" key="5">
    <source>
        <dbReference type="ARBA" id="ARBA00022759"/>
    </source>
</evidence>
<dbReference type="GO" id="GO:0003964">
    <property type="term" value="F:RNA-directed DNA polymerase activity"/>
    <property type="evidence" value="ECO:0007669"/>
    <property type="project" value="UniProtKB-KW"/>
</dbReference>
<evidence type="ECO:0000313" key="14">
    <source>
        <dbReference type="Proteomes" id="UP000499080"/>
    </source>
</evidence>
<dbReference type="InterPro" id="IPR054465">
    <property type="entry name" value="Integrase_p58-like_C"/>
</dbReference>
<dbReference type="GO" id="GO:0004190">
    <property type="term" value="F:aspartic-type endopeptidase activity"/>
    <property type="evidence" value="ECO:0007669"/>
    <property type="project" value="InterPro"/>
</dbReference>
<dbReference type="FunFam" id="3.30.420.10:FF:000032">
    <property type="entry name" value="Retrovirus-related Pol polyprotein from transposon 297-like Protein"/>
    <property type="match status" value="1"/>
</dbReference>
<dbReference type="CDD" id="cd00303">
    <property type="entry name" value="retropepsin_like"/>
    <property type="match status" value="1"/>
</dbReference>
<dbReference type="InterPro" id="IPR041588">
    <property type="entry name" value="Integrase_H2C2"/>
</dbReference>
<dbReference type="PANTHER" id="PTHR37984:SF5">
    <property type="entry name" value="PROTEIN NYNRIN-LIKE"/>
    <property type="match status" value="1"/>
</dbReference>
<dbReference type="Gene3D" id="3.30.70.270">
    <property type="match status" value="3"/>
</dbReference>
<dbReference type="GO" id="GO:0004519">
    <property type="term" value="F:endonuclease activity"/>
    <property type="evidence" value="ECO:0007669"/>
    <property type="project" value="UniProtKB-KW"/>
</dbReference>
<dbReference type="PROSITE" id="PS00141">
    <property type="entry name" value="ASP_PROTEASE"/>
    <property type="match status" value="1"/>
</dbReference>
<evidence type="ECO:0000256" key="4">
    <source>
        <dbReference type="ARBA" id="ARBA00022722"/>
    </source>
</evidence>